<evidence type="ECO:0000256" key="3">
    <source>
        <dbReference type="ARBA" id="ARBA00022964"/>
    </source>
</evidence>
<dbReference type="PROSITE" id="PS51184">
    <property type="entry name" value="JMJC"/>
    <property type="match status" value="1"/>
</dbReference>
<evidence type="ECO:0000313" key="7">
    <source>
        <dbReference type="EMBL" id="PXF62437.1"/>
    </source>
</evidence>
<reference evidence="7 8" key="1">
    <citation type="submission" date="2018-05" db="EMBL/GenBank/DDBJ databases">
        <title>Kangiella spongicola genome sequence.</title>
        <authorList>
            <person name="Maclea K.S."/>
            <person name="Goen A.E."/>
            <person name="Kelley C."/>
            <person name="Underriner A."/>
            <person name="Silverwood T."/>
            <person name="Trachtenberg A.M."/>
        </authorList>
    </citation>
    <scope>NUCLEOTIDE SEQUENCE [LARGE SCALE GENOMIC DNA]</scope>
    <source>
        <strain evidence="7 8">ATCC BAA-2076</strain>
    </source>
</reference>
<dbReference type="Pfam" id="PF20514">
    <property type="entry name" value="WHD_ROXA"/>
    <property type="match status" value="1"/>
</dbReference>
<dbReference type="AlphaFoldDB" id="A0A318D6I4"/>
<proteinExistence type="predicted"/>
<dbReference type="Pfam" id="PF08007">
    <property type="entry name" value="JmjC_2"/>
    <property type="match status" value="1"/>
</dbReference>
<evidence type="ECO:0000256" key="1">
    <source>
        <dbReference type="ARBA" id="ARBA00001954"/>
    </source>
</evidence>
<evidence type="ECO:0000256" key="2">
    <source>
        <dbReference type="ARBA" id="ARBA00022723"/>
    </source>
</evidence>
<protein>
    <submittedName>
        <fullName evidence="7">Cupin domain-containing protein</fullName>
    </submittedName>
</protein>
<dbReference type="PANTHER" id="PTHR13096:SF8">
    <property type="entry name" value="RIBOSOMAL OXYGENASE 1"/>
    <property type="match status" value="1"/>
</dbReference>
<dbReference type="GO" id="GO:0046872">
    <property type="term" value="F:metal ion binding"/>
    <property type="evidence" value="ECO:0007669"/>
    <property type="project" value="UniProtKB-KW"/>
</dbReference>
<dbReference type="EMBL" id="QICH01000004">
    <property type="protein sequence ID" value="PXF62437.1"/>
    <property type="molecule type" value="Genomic_DNA"/>
</dbReference>
<dbReference type="InterPro" id="IPR003347">
    <property type="entry name" value="JmjC_dom"/>
</dbReference>
<name>A0A318D6I4_9GAMM</name>
<feature type="domain" description="JmjC" evidence="6">
    <location>
        <begin position="110"/>
        <end position="238"/>
    </location>
</feature>
<evidence type="ECO:0000256" key="4">
    <source>
        <dbReference type="ARBA" id="ARBA00023002"/>
    </source>
</evidence>
<dbReference type="GO" id="GO:0016706">
    <property type="term" value="F:2-oxoglutarate-dependent dioxygenase activity"/>
    <property type="evidence" value="ECO:0007669"/>
    <property type="project" value="TreeGrafter"/>
</dbReference>
<evidence type="ECO:0000259" key="6">
    <source>
        <dbReference type="PROSITE" id="PS51184"/>
    </source>
</evidence>
<dbReference type="InterPro" id="IPR046799">
    <property type="entry name" value="ROXA-like_wH"/>
</dbReference>
<gene>
    <name evidence="7" type="ORF">DL796_11595</name>
</gene>
<keyword evidence="4" id="KW-0560">Oxidoreductase</keyword>
<comment type="caution">
    <text evidence="7">The sequence shown here is derived from an EMBL/GenBank/DDBJ whole genome shotgun (WGS) entry which is preliminary data.</text>
</comment>
<dbReference type="SUPFAM" id="SSF51197">
    <property type="entry name" value="Clavaminate synthase-like"/>
    <property type="match status" value="1"/>
</dbReference>
<accession>A0A318D6I4</accession>
<keyword evidence="2" id="KW-0479">Metal-binding</keyword>
<organism evidence="7 8">
    <name type="scientific">Kangiella spongicola</name>
    <dbReference type="NCBI Taxonomy" id="796379"/>
    <lineage>
        <taxon>Bacteria</taxon>
        <taxon>Pseudomonadati</taxon>
        <taxon>Pseudomonadota</taxon>
        <taxon>Gammaproteobacteria</taxon>
        <taxon>Kangiellales</taxon>
        <taxon>Kangiellaceae</taxon>
        <taxon>Kangiella</taxon>
    </lineage>
</organism>
<comment type="cofactor">
    <cofactor evidence="1">
        <name>Fe(2+)</name>
        <dbReference type="ChEBI" id="CHEBI:29033"/>
    </cofactor>
</comment>
<dbReference type="InterPro" id="IPR039994">
    <property type="entry name" value="NO66-like"/>
</dbReference>
<dbReference type="Gene3D" id="3.40.366.30">
    <property type="entry name" value="50S ribosomal protein L16 arginine hydroxylase, Chain A, Domain 2"/>
    <property type="match status" value="1"/>
</dbReference>
<keyword evidence="5" id="KW-0408">Iron</keyword>
<dbReference type="OrthoDB" id="9764016at2"/>
<evidence type="ECO:0000313" key="8">
    <source>
        <dbReference type="Proteomes" id="UP000247689"/>
    </source>
</evidence>
<dbReference type="PANTHER" id="PTHR13096">
    <property type="entry name" value="MINA53 MYC INDUCED NUCLEAR ANTIGEN"/>
    <property type="match status" value="1"/>
</dbReference>
<dbReference type="Proteomes" id="UP000247689">
    <property type="component" value="Unassembled WGS sequence"/>
</dbReference>
<evidence type="ECO:0000256" key="5">
    <source>
        <dbReference type="ARBA" id="ARBA00023004"/>
    </source>
</evidence>
<dbReference type="SMART" id="SM00558">
    <property type="entry name" value="JmjC"/>
    <property type="match status" value="1"/>
</dbReference>
<keyword evidence="3" id="KW-0223">Dioxygenase</keyword>
<sequence>MVQIESNMLGDMSPEEFLSDYWQKKPLLIRGGFSGDPALITAEELAGYSLDDDIESRLIQNKVNRQNPEQHSQHQRWQLSHGPLQEDTFENLGEENWTLLVQSLDYFHPPLQELTKACHFLPRWRLDDIMVSFATANGGVGPHLDKYDVFLVQGEGQRRWRVGYKGQKVSSINPHPQIAQVEPFEATIDVIVNPGDVLYIPPGTPHWGISIDNSICYSIGFRAPNIGSILDSILSSASLEFDSLWHDEGKLKKYHALGALHSELPEWSQQEIAKLLNKRELLIASGKTVTELKYPEMLETVSLAKSQELSEIAMSEGVVLHPLARIAYFEYEQALLTFINGIYFQFPKGLAEAIQKLNQNLVLSKNELEELPRLPLGEFLTHGFALGALSLPEA</sequence>
<keyword evidence="8" id="KW-1185">Reference proteome</keyword>
<dbReference type="Gene3D" id="2.60.120.650">
    <property type="entry name" value="Cupin"/>
    <property type="match status" value="1"/>
</dbReference>